<evidence type="ECO:0000313" key="1">
    <source>
        <dbReference type="EMBL" id="GBN26673.1"/>
    </source>
</evidence>
<keyword evidence="2" id="KW-1185">Reference proteome</keyword>
<dbReference type="EMBL" id="BGPR01007417">
    <property type="protein sequence ID" value="GBN26673.1"/>
    <property type="molecule type" value="Genomic_DNA"/>
</dbReference>
<gene>
    <name evidence="1" type="ORF">AVEN_188329_1</name>
</gene>
<protein>
    <submittedName>
        <fullName evidence="1">Uncharacterized protein</fullName>
    </submittedName>
</protein>
<dbReference type="AlphaFoldDB" id="A0A4Y2MJ32"/>
<sequence length="50" mass="5927">DLDLYFEHVEENYHIFRNHTVSGALSEYCNTDGDEQQDLFDKMMQSLQSL</sequence>
<evidence type="ECO:0000313" key="2">
    <source>
        <dbReference type="Proteomes" id="UP000499080"/>
    </source>
</evidence>
<reference evidence="1 2" key="1">
    <citation type="journal article" date="2019" name="Sci. Rep.">
        <title>Orb-weaving spider Araneus ventricosus genome elucidates the spidroin gene catalogue.</title>
        <authorList>
            <person name="Kono N."/>
            <person name="Nakamura H."/>
            <person name="Ohtoshi R."/>
            <person name="Moran D.A.P."/>
            <person name="Shinohara A."/>
            <person name="Yoshida Y."/>
            <person name="Fujiwara M."/>
            <person name="Mori M."/>
            <person name="Tomita M."/>
            <person name="Arakawa K."/>
        </authorList>
    </citation>
    <scope>NUCLEOTIDE SEQUENCE [LARGE SCALE GENOMIC DNA]</scope>
</reference>
<accession>A0A4Y2MJ32</accession>
<feature type="non-terminal residue" evidence="1">
    <location>
        <position position="1"/>
    </location>
</feature>
<name>A0A4Y2MJ32_ARAVE</name>
<dbReference type="Proteomes" id="UP000499080">
    <property type="component" value="Unassembled WGS sequence"/>
</dbReference>
<organism evidence="1 2">
    <name type="scientific">Araneus ventricosus</name>
    <name type="common">Orbweaver spider</name>
    <name type="synonym">Epeira ventricosa</name>
    <dbReference type="NCBI Taxonomy" id="182803"/>
    <lineage>
        <taxon>Eukaryota</taxon>
        <taxon>Metazoa</taxon>
        <taxon>Ecdysozoa</taxon>
        <taxon>Arthropoda</taxon>
        <taxon>Chelicerata</taxon>
        <taxon>Arachnida</taxon>
        <taxon>Araneae</taxon>
        <taxon>Araneomorphae</taxon>
        <taxon>Entelegynae</taxon>
        <taxon>Araneoidea</taxon>
        <taxon>Araneidae</taxon>
        <taxon>Araneus</taxon>
    </lineage>
</organism>
<comment type="caution">
    <text evidence="1">The sequence shown here is derived from an EMBL/GenBank/DDBJ whole genome shotgun (WGS) entry which is preliminary data.</text>
</comment>
<proteinExistence type="predicted"/>